<evidence type="ECO:0000313" key="2">
    <source>
        <dbReference type="Proteomes" id="UP001153636"/>
    </source>
</evidence>
<reference evidence="1" key="1">
    <citation type="submission" date="2022-01" db="EMBL/GenBank/DDBJ databases">
        <authorList>
            <person name="King R."/>
        </authorList>
    </citation>
    <scope>NUCLEOTIDE SEQUENCE</scope>
</reference>
<protein>
    <submittedName>
        <fullName evidence="1">Uncharacterized protein</fullName>
    </submittedName>
</protein>
<gene>
    <name evidence="1" type="ORF">PSYICH_LOCUS943</name>
</gene>
<keyword evidence="2" id="KW-1185">Reference proteome</keyword>
<proteinExistence type="predicted"/>
<dbReference type="EMBL" id="OV651813">
    <property type="protein sequence ID" value="CAH1099171.1"/>
    <property type="molecule type" value="Genomic_DNA"/>
</dbReference>
<evidence type="ECO:0000313" key="1">
    <source>
        <dbReference type="EMBL" id="CAH1099171.1"/>
    </source>
</evidence>
<dbReference type="Proteomes" id="UP001153636">
    <property type="component" value="Chromosome 1"/>
</dbReference>
<accession>A0A9P0G5Y0</accession>
<dbReference type="AlphaFoldDB" id="A0A9P0G5Y0"/>
<organism evidence="1 2">
    <name type="scientific">Psylliodes chrysocephalus</name>
    <dbReference type="NCBI Taxonomy" id="3402493"/>
    <lineage>
        <taxon>Eukaryota</taxon>
        <taxon>Metazoa</taxon>
        <taxon>Ecdysozoa</taxon>
        <taxon>Arthropoda</taxon>
        <taxon>Hexapoda</taxon>
        <taxon>Insecta</taxon>
        <taxon>Pterygota</taxon>
        <taxon>Neoptera</taxon>
        <taxon>Endopterygota</taxon>
        <taxon>Coleoptera</taxon>
        <taxon>Polyphaga</taxon>
        <taxon>Cucujiformia</taxon>
        <taxon>Chrysomeloidea</taxon>
        <taxon>Chrysomelidae</taxon>
        <taxon>Galerucinae</taxon>
        <taxon>Alticini</taxon>
        <taxon>Psylliodes</taxon>
    </lineage>
</organism>
<sequence>MGCYCVLRQKKSSYLKIIRRLSYKALFGVVFPVGLYSSELPTETVNIRIEEDPENILINNYSNSLHQNSNDVSKLINSTSTSQDSEATEIFNIEDIQIVPEDSEVPQAMAKYSKFNIQDFKKCT</sequence>
<name>A0A9P0G5Y0_9CUCU</name>